<dbReference type="InParanoid" id="A0A6P8QCX6"/>
<keyword evidence="3" id="KW-1185">Reference proteome</keyword>
<protein>
    <submittedName>
        <fullName evidence="4">Protein FAM81B isoform X1</fullName>
    </submittedName>
</protein>
<dbReference type="CTD" id="153643"/>
<evidence type="ECO:0000256" key="1">
    <source>
        <dbReference type="ARBA" id="ARBA00023054"/>
    </source>
</evidence>
<dbReference type="PANTHER" id="PTHR22420:SF5">
    <property type="entry name" value="PROTEIN FAM81B"/>
    <property type="match status" value="1"/>
</dbReference>
<dbReference type="Proteomes" id="UP000515159">
    <property type="component" value="Chromosome 1"/>
</dbReference>
<dbReference type="PANTHER" id="PTHR22420">
    <property type="entry name" value="PROTEIN FAM81A"/>
    <property type="match status" value="1"/>
</dbReference>
<dbReference type="InterPro" id="IPR029619">
    <property type="entry name" value="FAM81"/>
</dbReference>
<dbReference type="RefSeq" id="XP_033785093.1">
    <property type="nucleotide sequence ID" value="XM_033929202.1"/>
</dbReference>
<gene>
    <name evidence="4" type="primary">FAM81B</name>
</gene>
<name>A0A6P8QCX6_GEOSA</name>
<accession>A0A6P8QCX6</accession>
<dbReference type="GeneID" id="117352624"/>
<evidence type="ECO:0000313" key="4">
    <source>
        <dbReference type="RefSeq" id="XP_033785093.1"/>
    </source>
</evidence>
<sequence>MVNLNLAKTMYSEDAAQLIHYPDKGQSFLPALPERNIYFLADRLSSQEKTTASLLDQAFRIKDDFISSLRASQGHYQGETVARKLLENHVWIITNIVKRLSKDIQILEQQIINRDSATAGTSFVVQSLDQKNYVGIGDLRGRVARCDATLLKLSGDISTIRQALQKQEREVYGLRSALEVYIKDLEVKVAQLIGKMENSISDQGSMTKVVQGVQHQELQHLDFKLTSFLNNVQDQIQKQRKWTETQLQKSTQDQNRNSDQLFHSVKYRLDSVEKKMQEKLNYLNVILESRDDVQKVETQLGKMKYSEDKLNARMVKLEKQIWKELDTIKNEYQAGFQSIQESLDSLKQIQDTKVKLASKKIQKDIRQVRRKIIEMKDI</sequence>
<organism evidence="3 4">
    <name type="scientific">Geotrypetes seraphini</name>
    <name type="common">Gaboon caecilian</name>
    <name type="synonym">Caecilia seraphini</name>
    <dbReference type="NCBI Taxonomy" id="260995"/>
    <lineage>
        <taxon>Eukaryota</taxon>
        <taxon>Metazoa</taxon>
        <taxon>Chordata</taxon>
        <taxon>Craniata</taxon>
        <taxon>Vertebrata</taxon>
        <taxon>Euteleostomi</taxon>
        <taxon>Amphibia</taxon>
        <taxon>Gymnophiona</taxon>
        <taxon>Geotrypetes</taxon>
    </lineage>
</organism>
<proteinExistence type="inferred from homology"/>
<dbReference type="FunCoup" id="A0A6P8QCX6">
    <property type="interactions" value="204"/>
</dbReference>
<comment type="similarity">
    <text evidence="2">Belongs to the FAM81 family.</text>
</comment>
<keyword evidence="1" id="KW-0175">Coiled coil</keyword>
<reference evidence="4" key="1">
    <citation type="submission" date="2025-08" db="UniProtKB">
        <authorList>
            <consortium name="RefSeq"/>
        </authorList>
    </citation>
    <scope>IDENTIFICATION</scope>
</reference>
<dbReference type="KEGG" id="gsh:117352624"/>
<dbReference type="AlphaFoldDB" id="A0A6P8QCX6"/>
<evidence type="ECO:0000313" key="3">
    <source>
        <dbReference type="Proteomes" id="UP000515159"/>
    </source>
</evidence>
<evidence type="ECO:0000256" key="2">
    <source>
        <dbReference type="ARBA" id="ARBA00046344"/>
    </source>
</evidence>
<dbReference type="OrthoDB" id="10014002at2759"/>